<dbReference type="EMBL" id="MLAK01000718">
    <property type="protein sequence ID" value="OHT06674.1"/>
    <property type="molecule type" value="Genomic_DNA"/>
</dbReference>
<dbReference type="VEuPathDB" id="TrichDB:TRFO_25207"/>
<keyword evidence="1" id="KW-0472">Membrane</keyword>
<sequence>MNLFITSTIICSFISLCTTSGAFFTEALYLENQKLGGYGTSLDSFLRYSIVALMISFFFQTLFSLIHKAWARGIAIVIALEIFIHNILSLIFLITSKKRTMKMFSMLFIPGEMSGDIIMKKHNCCGWDNSTQYLGLCTSNITCNEVISNLFPGKKSIIVPLLSISIVLDFYDFVVLIYSMKFISPHLPSFKRGYSSIR</sequence>
<dbReference type="GeneID" id="94838916"/>
<keyword evidence="1" id="KW-1133">Transmembrane helix</keyword>
<accession>A0A1J4K6S6</accession>
<evidence type="ECO:0000256" key="1">
    <source>
        <dbReference type="SAM" id="Phobius"/>
    </source>
</evidence>
<feature type="transmembrane region" description="Helical" evidence="1">
    <location>
        <begin position="157"/>
        <end position="178"/>
    </location>
</feature>
<dbReference type="RefSeq" id="XP_068359810.1">
    <property type="nucleotide sequence ID" value="XM_068504212.1"/>
</dbReference>
<feature type="transmembrane region" description="Helical" evidence="1">
    <location>
        <begin position="45"/>
        <end position="66"/>
    </location>
</feature>
<keyword evidence="3" id="KW-1185">Reference proteome</keyword>
<keyword evidence="1" id="KW-0812">Transmembrane</keyword>
<comment type="caution">
    <text evidence="2">The sequence shown here is derived from an EMBL/GenBank/DDBJ whole genome shotgun (WGS) entry which is preliminary data.</text>
</comment>
<gene>
    <name evidence="2" type="ORF">TRFO_25207</name>
</gene>
<evidence type="ECO:0000313" key="2">
    <source>
        <dbReference type="EMBL" id="OHT06674.1"/>
    </source>
</evidence>
<name>A0A1J4K6S6_9EUKA</name>
<evidence type="ECO:0000313" key="3">
    <source>
        <dbReference type="Proteomes" id="UP000179807"/>
    </source>
</evidence>
<reference evidence="2" key="1">
    <citation type="submission" date="2016-10" db="EMBL/GenBank/DDBJ databases">
        <authorList>
            <person name="Benchimol M."/>
            <person name="Almeida L.G."/>
            <person name="Vasconcelos A.T."/>
            <person name="Perreira-Neves A."/>
            <person name="Rosa I.A."/>
            <person name="Tasca T."/>
            <person name="Bogo M.R."/>
            <person name="de Souza W."/>
        </authorList>
    </citation>
    <scope>NUCLEOTIDE SEQUENCE [LARGE SCALE GENOMIC DNA]</scope>
    <source>
        <strain evidence="2">K</strain>
    </source>
</reference>
<dbReference type="AlphaFoldDB" id="A0A1J4K6S6"/>
<protein>
    <submittedName>
        <fullName evidence="2">Uncharacterized protein</fullName>
    </submittedName>
</protein>
<feature type="transmembrane region" description="Helical" evidence="1">
    <location>
        <begin position="73"/>
        <end position="94"/>
    </location>
</feature>
<proteinExistence type="predicted"/>
<dbReference type="Proteomes" id="UP000179807">
    <property type="component" value="Unassembled WGS sequence"/>
</dbReference>
<organism evidence="2 3">
    <name type="scientific">Tritrichomonas foetus</name>
    <dbReference type="NCBI Taxonomy" id="1144522"/>
    <lineage>
        <taxon>Eukaryota</taxon>
        <taxon>Metamonada</taxon>
        <taxon>Parabasalia</taxon>
        <taxon>Tritrichomonadida</taxon>
        <taxon>Tritrichomonadidae</taxon>
        <taxon>Tritrichomonas</taxon>
    </lineage>
</organism>